<keyword evidence="4" id="KW-1185">Reference proteome</keyword>
<dbReference type="RefSeq" id="WP_368635310.1">
    <property type="nucleotide sequence ID" value="NZ_JBFRHK010000002.1"/>
</dbReference>
<evidence type="ECO:0000313" key="4">
    <source>
        <dbReference type="Proteomes" id="UP001558534"/>
    </source>
</evidence>
<keyword evidence="2" id="KW-0812">Transmembrane</keyword>
<feature type="region of interest" description="Disordered" evidence="1">
    <location>
        <begin position="1"/>
        <end position="25"/>
    </location>
</feature>
<sequence length="434" mass="49446">MTHNQFDDDQLEHVLNNAPKLSDRRSKEEVLNRLLADARIQDNIHLQKAIQQPMDDEIISKEQQQNSHTQQESTETATTKKNVRKWPIFLSGAAVFALTVLVGSMYMNNKEVNMDQANAPDISQYSTIQDNRAAKSFENDDDIIESDIVSKYSRMMSLRSSVYEEDLTNAVVFRIGLANRDKESVPMTYIIPNERVATDFGKKKPTTLQMYEKYAPQIDEEEKGFTNYHPYKGELKEKDDKLVHVLPQENDYDVASADHSEYVGTVQDTFSDSEYKEIEIENPDGTADESQEDGEQNKSIALTRQNHYNYYLYKDENGAEYLSPDSSKTYSTVTEALIDMGNKKDDGYVPVVPEHVTYTVQEVAEGVVVTFNEPLDLTTMDAVRATQLIEAMMLTAASFDLQVRLDNVVQESWEGFDLKNFLPKPVGANKQYMP</sequence>
<name>A0ABV3VTQ0_9BACI</name>
<dbReference type="EMBL" id="JBFRHK010000002">
    <property type="protein sequence ID" value="MEX3744292.1"/>
    <property type="molecule type" value="Genomic_DNA"/>
</dbReference>
<gene>
    <name evidence="3" type="ORF">AB1300_04015</name>
</gene>
<reference evidence="3 4" key="1">
    <citation type="submission" date="2024-07" db="EMBL/GenBank/DDBJ databases">
        <title>Characterization of a bacterium isolated from hydrolysated instant sea cucumber by whole-genome sequencing and metabolomics.</title>
        <authorList>
            <person name="Luo X."/>
            <person name="Zhang Z."/>
            <person name="Zheng Z."/>
            <person name="Zhang W."/>
            <person name="Ming T."/>
            <person name="Jiao L."/>
            <person name="Su X."/>
            <person name="Kong F."/>
            <person name="Xu J."/>
        </authorList>
    </citation>
    <scope>NUCLEOTIDE SEQUENCE [LARGE SCALE GENOMIC DNA]</scope>
    <source>
        <strain evidence="3 4">XL-2024</strain>
    </source>
</reference>
<accession>A0ABV3VTQ0</accession>
<keyword evidence="2" id="KW-0472">Membrane</keyword>
<evidence type="ECO:0000256" key="1">
    <source>
        <dbReference type="SAM" id="MobiDB-lite"/>
    </source>
</evidence>
<dbReference type="Proteomes" id="UP001558534">
    <property type="component" value="Unassembled WGS sequence"/>
</dbReference>
<keyword evidence="2" id="KW-1133">Transmembrane helix</keyword>
<proteinExistence type="predicted"/>
<protein>
    <submittedName>
        <fullName evidence="3">RNA polymerase subunit sigma</fullName>
    </submittedName>
</protein>
<evidence type="ECO:0000256" key="2">
    <source>
        <dbReference type="SAM" id="Phobius"/>
    </source>
</evidence>
<feature type="transmembrane region" description="Helical" evidence="2">
    <location>
        <begin position="88"/>
        <end position="107"/>
    </location>
</feature>
<comment type="caution">
    <text evidence="3">The sequence shown here is derived from an EMBL/GenBank/DDBJ whole genome shotgun (WGS) entry which is preliminary data.</text>
</comment>
<evidence type="ECO:0000313" key="3">
    <source>
        <dbReference type="EMBL" id="MEX3744292.1"/>
    </source>
</evidence>
<organism evidence="3 4">
    <name type="scientific">Lysinibacillus xylanilyticus</name>
    <dbReference type="NCBI Taxonomy" id="582475"/>
    <lineage>
        <taxon>Bacteria</taxon>
        <taxon>Bacillati</taxon>
        <taxon>Bacillota</taxon>
        <taxon>Bacilli</taxon>
        <taxon>Bacillales</taxon>
        <taxon>Bacillaceae</taxon>
        <taxon>Lysinibacillus</taxon>
    </lineage>
</organism>